<dbReference type="Proteomes" id="UP000886523">
    <property type="component" value="Unassembled WGS sequence"/>
</dbReference>
<keyword evidence="4" id="KW-1185">Reference proteome</keyword>
<dbReference type="OrthoDB" id="2435509at2759"/>
<dbReference type="AlphaFoldDB" id="A0A9P6DVT2"/>
<keyword evidence="1" id="KW-0472">Membrane</keyword>
<gene>
    <name evidence="3" type="ORF">BS47DRAFT_1318683</name>
</gene>
<dbReference type="EMBL" id="MU128993">
    <property type="protein sequence ID" value="KAF9512005.1"/>
    <property type="molecule type" value="Genomic_DNA"/>
</dbReference>
<comment type="caution">
    <text evidence="3">The sequence shown here is derived from an EMBL/GenBank/DDBJ whole genome shotgun (WGS) entry which is preliminary data.</text>
</comment>
<accession>A0A9P6DVT2</accession>
<dbReference type="PANTHER" id="PTHR42028:SF1">
    <property type="entry name" value="YALI0E30657P"/>
    <property type="match status" value="1"/>
</dbReference>
<dbReference type="InterPro" id="IPR055561">
    <property type="entry name" value="DUF7137"/>
</dbReference>
<sequence length="191" mass="20623">MTTTAPVSIPADAQVGGISFTQPATTTVSYYKIAPSIPITFGWNFTSLYVQPSALTLSAFCSSNQNRYPVGPTDGIIPGTATSVVWEPWTYQEANGQQTPLVQGTYTLQVQDERGSTAAIRGGFFSYNAEMTFALYTPQPYTPLSEWVCGQCNNAGAGPLQPHPAVFGLVATILVMLISGWSLLRNIMDRR</sequence>
<protein>
    <recommendedName>
        <fullName evidence="2">DUF7137 domain-containing protein</fullName>
    </recommendedName>
</protein>
<keyword evidence="1" id="KW-0812">Transmembrane</keyword>
<feature type="transmembrane region" description="Helical" evidence="1">
    <location>
        <begin position="165"/>
        <end position="184"/>
    </location>
</feature>
<organism evidence="3 4">
    <name type="scientific">Hydnum rufescens UP504</name>
    <dbReference type="NCBI Taxonomy" id="1448309"/>
    <lineage>
        <taxon>Eukaryota</taxon>
        <taxon>Fungi</taxon>
        <taxon>Dikarya</taxon>
        <taxon>Basidiomycota</taxon>
        <taxon>Agaricomycotina</taxon>
        <taxon>Agaricomycetes</taxon>
        <taxon>Cantharellales</taxon>
        <taxon>Hydnaceae</taxon>
        <taxon>Hydnum</taxon>
    </lineage>
</organism>
<dbReference type="Pfam" id="PF23585">
    <property type="entry name" value="DUF7137"/>
    <property type="match status" value="1"/>
</dbReference>
<evidence type="ECO:0000313" key="4">
    <source>
        <dbReference type="Proteomes" id="UP000886523"/>
    </source>
</evidence>
<feature type="domain" description="DUF7137" evidence="2">
    <location>
        <begin position="13"/>
        <end position="150"/>
    </location>
</feature>
<evidence type="ECO:0000259" key="2">
    <source>
        <dbReference type="Pfam" id="PF23585"/>
    </source>
</evidence>
<proteinExistence type="predicted"/>
<evidence type="ECO:0000256" key="1">
    <source>
        <dbReference type="SAM" id="Phobius"/>
    </source>
</evidence>
<evidence type="ECO:0000313" key="3">
    <source>
        <dbReference type="EMBL" id="KAF9512005.1"/>
    </source>
</evidence>
<dbReference type="PANTHER" id="PTHR42028">
    <property type="entry name" value="CHROMOSOME 1, WHOLE GENOME SHOTGUN SEQUENCE"/>
    <property type="match status" value="1"/>
</dbReference>
<keyword evidence="1" id="KW-1133">Transmembrane helix</keyword>
<reference evidence="3" key="1">
    <citation type="journal article" date="2020" name="Nat. Commun.">
        <title>Large-scale genome sequencing of mycorrhizal fungi provides insights into the early evolution of symbiotic traits.</title>
        <authorList>
            <person name="Miyauchi S."/>
            <person name="Kiss E."/>
            <person name="Kuo A."/>
            <person name="Drula E."/>
            <person name="Kohler A."/>
            <person name="Sanchez-Garcia M."/>
            <person name="Morin E."/>
            <person name="Andreopoulos B."/>
            <person name="Barry K.W."/>
            <person name="Bonito G."/>
            <person name="Buee M."/>
            <person name="Carver A."/>
            <person name="Chen C."/>
            <person name="Cichocki N."/>
            <person name="Clum A."/>
            <person name="Culley D."/>
            <person name="Crous P.W."/>
            <person name="Fauchery L."/>
            <person name="Girlanda M."/>
            <person name="Hayes R.D."/>
            <person name="Keri Z."/>
            <person name="LaButti K."/>
            <person name="Lipzen A."/>
            <person name="Lombard V."/>
            <person name="Magnuson J."/>
            <person name="Maillard F."/>
            <person name="Murat C."/>
            <person name="Nolan M."/>
            <person name="Ohm R.A."/>
            <person name="Pangilinan J."/>
            <person name="Pereira M.F."/>
            <person name="Perotto S."/>
            <person name="Peter M."/>
            <person name="Pfister S."/>
            <person name="Riley R."/>
            <person name="Sitrit Y."/>
            <person name="Stielow J.B."/>
            <person name="Szollosi G."/>
            <person name="Zifcakova L."/>
            <person name="Stursova M."/>
            <person name="Spatafora J.W."/>
            <person name="Tedersoo L."/>
            <person name="Vaario L.M."/>
            <person name="Yamada A."/>
            <person name="Yan M."/>
            <person name="Wang P."/>
            <person name="Xu J."/>
            <person name="Bruns T."/>
            <person name="Baldrian P."/>
            <person name="Vilgalys R."/>
            <person name="Dunand C."/>
            <person name="Henrissat B."/>
            <person name="Grigoriev I.V."/>
            <person name="Hibbett D."/>
            <person name="Nagy L.G."/>
            <person name="Martin F.M."/>
        </authorList>
    </citation>
    <scope>NUCLEOTIDE SEQUENCE</scope>
    <source>
        <strain evidence="3">UP504</strain>
    </source>
</reference>
<name>A0A9P6DVT2_9AGAM</name>